<evidence type="ECO:0000259" key="9">
    <source>
        <dbReference type="PROSITE" id="PS50929"/>
    </source>
</evidence>
<dbReference type="RefSeq" id="WP_377474642.1">
    <property type="nucleotide sequence ID" value="NZ_JBHLWN010000121.1"/>
</dbReference>
<dbReference type="PANTHER" id="PTHR24221:SF654">
    <property type="entry name" value="ATP-BINDING CASSETTE SUB-FAMILY B MEMBER 6"/>
    <property type="match status" value="1"/>
</dbReference>
<dbReference type="InterPro" id="IPR036640">
    <property type="entry name" value="ABC1_TM_sf"/>
</dbReference>
<name>A0ABV6DV44_9BACL</name>
<dbReference type="PROSITE" id="PS50893">
    <property type="entry name" value="ABC_TRANSPORTER_2"/>
    <property type="match status" value="1"/>
</dbReference>
<dbReference type="Gene3D" id="1.20.1560.10">
    <property type="entry name" value="ABC transporter type 1, transmembrane domain"/>
    <property type="match status" value="1"/>
</dbReference>
<keyword evidence="3" id="KW-0547">Nucleotide-binding</keyword>
<dbReference type="SUPFAM" id="SSF90123">
    <property type="entry name" value="ABC transporter transmembrane region"/>
    <property type="match status" value="1"/>
</dbReference>
<feature type="transmembrane region" description="Helical" evidence="7">
    <location>
        <begin position="184"/>
        <end position="202"/>
    </location>
</feature>
<evidence type="ECO:0000256" key="4">
    <source>
        <dbReference type="ARBA" id="ARBA00022840"/>
    </source>
</evidence>
<dbReference type="SUPFAM" id="SSF52540">
    <property type="entry name" value="P-loop containing nucleoside triphosphate hydrolases"/>
    <property type="match status" value="1"/>
</dbReference>
<evidence type="ECO:0000256" key="6">
    <source>
        <dbReference type="ARBA" id="ARBA00023136"/>
    </source>
</evidence>
<dbReference type="InterPro" id="IPR017871">
    <property type="entry name" value="ABC_transporter-like_CS"/>
</dbReference>
<keyword evidence="5 7" id="KW-1133">Transmembrane helix</keyword>
<dbReference type="InterPro" id="IPR039421">
    <property type="entry name" value="Type_1_exporter"/>
</dbReference>
<accession>A0ABV6DV44</accession>
<protein>
    <submittedName>
        <fullName evidence="10">ABC transporter ATP-binding protein</fullName>
    </submittedName>
</protein>
<dbReference type="Pfam" id="PF00664">
    <property type="entry name" value="ABC_membrane"/>
    <property type="match status" value="1"/>
</dbReference>
<dbReference type="InterPro" id="IPR003439">
    <property type="entry name" value="ABC_transporter-like_ATP-bd"/>
</dbReference>
<comment type="subcellular location">
    <subcellularLocation>
        <location evidence="1">Cell membrane</location>
        <topology evidence="1">Multi-pass membrane protein</topology>
    </subcellularLocation>
</comment>
<sequence length="618" mass="67874">MITDSRKLKFLSAVRRYVLPADAGRAFSMLAPYMLRNWKPYGCLFFFLWIDIGLTLGFAWFYGAMTDAAILADMTRVRQQAAVGVGLLAASLLTTYGQMYLEAVALGRVKYELQTDVYRHVLLLPALRRMQYAAGDLLSRLTNDLHGIEGMVGRSFLELLKLPLIYLAVFVYLCQLHWQLALLGIAAAPAALALGAVFGFLLRRNSRLASEWQGRISVHLNESLHGWAIIRSFSLERRMLRIWSEQTGRLFKLELASSKLRGTFAAGGDAVSTLVYLACLGIGAQWIAGGQLTVGTLLTFISLISHLVSPLTGLAAQWAGFQRSVAAVERLRHIVLEPKEPIELQEPLGPQGTPRPSKMQDGFRLTEETADHPSCGPAALDAERLSFSYDGQQYVFENFDLHVPAGTTLAIVGRSGAGKTTLMNLLQGLYAPEAGTVRLNGRPLAAYAPTELRCCFAYVPQDTFLFGGTVKDNLLLARPDASEEELQAAAEAANLHDVIKALPDGYDTEIGEGGVKLSGGQRQRLAIARAMLKNAPILLLDEATSALDPQTERELKEAMQRLMSGRTTILIAHRLSTVQSADRIIVLEHGRIVQDGRHEELIAVEGPYRQLHGTLLHS</sequence>
<dbReference type="Pfam" id="PF00005">
    <property type="entry name" value="ABC_tran"/>
    <property type="match status" value="1"/>
</dbReference>
<dbReference type="PROSITE" id="PS00211">
    <property type="entry name" value="ABC_TRANSPORTER_1"/>
    <property type="match status" value="1"/>
</dbReference>
<evidence type="ECO:0000313" key="11">
    <source>
        <dbReference type="Proteomes" id="UP001589776"/>
    </source>
</evidence>
<evidence type="ECO:0000256" key="5">
    <source>
        <dbReference type="ARBA" id="ARBA00022989"/>
    </source>
</evidence>
<organism evidence="10 11">
    <name type="scientific">Paenibacillus chartarius</name>
    <dbReference type="NCBI Taxonomy" id="747481"/>
    <lineage>
        <taxon>Bacteria</taxon>
        <taxon>Bacillati</taxon>
        <taxon>Bacillota</taxon>
        <taxon>Bacilli</taxon>
        <taxon>Bacillales</taxon>
        <taxon>Paenibacillaceae</taxon>
        <taxon>Paenibacillus</taxon>
    </lineage>
</organism>
<reference evidence="10 11" key="1">
    <citation type="submission" date="2024-09" db="EMBL/GenBank/DDBJ databases">
        <authorList>
            <person name="Sun Q."/>
            <person name="Mori K."/>
        </authorList>
    </citation>
    <scope>NUCLEOTIDE SEQUENCE [LARGE SCALE GENOMIC DNA]</scope>
    <source>
        <strain evidence="10 11">CCM 7759</strain>
    </source>
</reference>
<feature type="transmembrane region" description="Helical" evidence="7">
    <location>
        <begin position="159"/>
        <end position="178"/>
    </location>
</feature>
<keyword evidence="4 10" id="KW-0067">ATP-binding</keyword>
<dbReference type="EMBL" id="JBHLWN010000121">
    <property type="protein sequence ID" value="MFC0216447.1"/>
    <property type="molecule type" value="Genomic_DNA"/>
</dbReference>
<keyword evidence="11" id="KW-1185">Reference proteome</keyword>
<evidence type="ECO:0000256" key="1">
    <source>
        <dbReference type="ARBA" id="ARBA00004651"/>
    </source>
</evidence>
<evidence type="ECO:0000256" key="7">
    <source>
        <dbReference type="SAM" id="Phobius"/>
    </source>
</evidence>
<dbReference type="PROSITE" id="PS50929">
    <property type="entry name" value="ABC_TM1F"/>
    <property type="match status" value="1"/>
</dbReference>
<evidence type="ECO:0000259" key="8">
    <source>
        <dbReference type="PROSITE" id="PS50893"/>
    </source>
</evidence>
<dbReference type="InterPro" id="IPR003593">
    <property type="entry name" value="AAA+_ATPase"/>
</dbReference>
<keyword evidence="6 7" id="KW-0472">Membrane</keyword>
<dbReference type="InterPro" id="IPR011527">
    <property type="entry name" value="ABC1_TM_dom"/>
</dbReference>
<feature type="domain" description="ABC transporter" evidence="8">
    <location>
        <begin position="380"/>
        <end position="614"/>
    </location>
</feature>
<keyword evidence="2 7" id="KW-0812">Transmembrane</keyword>
<evidence type="ECO:0000256" key="2">
    <source>
        <dbReference type="ARBA" id="ARBA00022692"/>
    </source>
</evidence>
<dbReference type="Gene3D" id="3.40.50.300">
    <property type="entry name" value="P-loop containing nucleotide triphosphate hydrolases"/>
    <property type="match status" value="1"/>
</dbReference>
<dbReference type="GO" id="GO:0005524">
    <property type="term" value="F:ATP binding"/>
    <property type="evidence" value="ECO:0007669"/>
    <property type="project" value="UniProtKB-KW"/>
</dbReference>
<proteinExistence type="predicted"/>
<feature type="domain" description="ABC transmembrane type-1" evidence="9">
    <location>
        <begin position="44"/>
        <end position="323"/>
    </location>
</feature>
<comment type="caution">
    <text evidence="10">The sequence shown here is derived from an EMBL/GenBank/DDBJ whole genome shotgun (WGS) entry which is preliminary data.</text>
</comment>
<feature type="transmembrane region" description="Helical" evidence="7">
    <location>
        <begin position="81"/>
        <end position="101"/>
    </location>
</feature>
<dbReference type="PANTHER" id="PTHR24221">
    <property type="entry name" value="ATP-BINDING CASSETTE SUB-FAMILY B"/>
    <property type="match status" value="1"/>
</dbReference>
<feature type="transmembrane region" description="Helical" evidence="7">
    <location>
        <begin position="41"/>
        <end position="61"/>
    </location>
</feature>
<gene>
    <name evidence="10" type="ORF">ACFFK0_29040</name>
</gene>
<evidence type="ECO:0000313" key="10">
    <source>
        <dbReference type="EMBL" id="MFC0216447.1"/>
    </source>
</evidence>
<dbReference type="SMART" id="SM00382">
    <property type="entry name" value="AAA"/>
    <property type="match status" value="1"/>
</dbReference>
<evidence type="ECO:0000256" key="3">
    <source>
        <dbReference type="ARBA" id="ARBA00022741"/>
    </source>
</evidence>
<dbReference type="CDD" id="cd07346">
    <property type="entry name" value="ABC_6TM_exporters"/>
    <property type="match status" value="1"/>
</dbReference>
<dbReference type="Proteomes" id="UP001589776">
    <property type="component" value="Unassembled WGS sequence"/>
</dbReference>
<dbReference type="InterPro" id="IPR027417">
    <property type="entry name" value="P-loop_NTPase"/>
</dbReference>